<dbReference type="AlphaFoldDB" id="A0A316UVT3"/>
<dbReference type="GO" id="GO:0034755">
    <property type="term" value="P:iron ion transmembrane transport"/>
    <property type="evidence" value="ECO:0007669"/>
    <property type="project" value="TreeGrafter"/>
</dbReference>
<feature type="transmembrane region" description="Helical" evidence="6">
    <location>
        <begin position="304"/>
        <end position="322"/>
    </location>
</feature>
<feature type="transmembrane region" description="Helical" evidence="6">
    <location>
        <begin position="242"/>
        <end position="268"/>
    </location>
</feature>
<name>A0A316UVT3_9BASI</name>
<feature type="region of interest" description="Disordered" evidence="5">
    <location>
        <begin position="379"/>
        <end position="410"/>
    </location>
</feature>
<dbReference type="GO" id="GO:0030026">
    <property type="term" value="P:intracellular manganese ion homeostasis"/>
    <property type="evidence" value="ECO:0007669"/>
    <property type="project" value="TreeGrafter"/>
</dbReference>
<gene>
    <name evidence="7" type="ORF">BDZ90DRAFT_231798</name>
</gene>
<evidence type="ECO:0000256" key="1">
    <source>
        <dbReference type="ARBA" id="ARBA00004141"/>
    </source>
</evidence>
<feature type="compositionally biased region" description="Polar residues" evidence="5">
    <location>
        <begin position="674"/>
        <end position="693"/>
    </location>
</feature>
<dbReference type="GeneID" id="37027826"/>
<dbReference type="STRING" id="1569628.A0A316UVT3"/>
<dbReference type="RefSeq" id="XP_025362645.1">
    <property type="nucleotide sequence ID" value="XM_025506003.1"/>
</dbReference>
<accession>A0A316UVT3</accession>
<feature type="transmembrane region" description="Helical" evidence="6">
    <location>
        <begin position="595"/>
        <end position="615"/>
    </location>
</feature>
<dbReference type="PANTHER" id="PTHR11706">
    <property type="entry name" value="SOLUTE CARRIER PROTEIN FAMILY 11 MEMBER"/>
    <property type="match status" value="1"/>
</dbReference>
<dbReference type="GO" id="GO:0005384">
    <property type="term" value="F:manganese ion transmembrane transporter activity"/>
    <property type="evidence" value="ECO:0007669"/>
    <property type="project" value="TreeGrafter"/>
</dbReference>
<dbReference type="InterPro" id="IPR001046">
    <property type="entry name" value="NRAMP_fam"/>
</dbReference>
<dbReference type="GO" id="GO:0005886">
    <property type="term" value="C:plasma membrane"/>
    <property type="evidence" value="ECO:0007669"/>
    <property type="project" value="TreeGrafter"/>
</dbReference>
<feature type="region of interest" description="Disordered" evidence="5">
    <location>
        <begin position="458"/>
        <end position="481"/>
    </location>
</feature>
<dbReference type="EMBL" id="KZ819666">
    <property type="protein sequence ID" value="PWN28033.1"/>
    <property type="molecule type" value="Genomic_DNA"/>
</dbReference>
<comment type="subcellular location">
    <subcellularLocation>
        <location evidence="1">Membrane</location>
        <topology evidence="1">Multi-pass membrane protein</topology>
    </subcellularLocation>
</comment>
<evidence type="ECO:0000256" key="3">
    <source>
        <dbReference type="ARBA" id="ARBA00022989"/>
    </source>
</evidence>
<feature type="transmembrane region" description="Helical" evidence="6">
    <location>
        <begin position="553"/>
        <end position="574"/>
    </location>
</feature>
<keyword evidence="4 6" id="KW-0472">Membrane</keyword>
<organism evidence="7 8">
    <name type="scientific">Jaminaea rosea</name>
    <dbReference type="NCBI Taxonomy" id="1569628"/>
    <lineage>
        <taxon>Eukaryota</taxon>
        <taxon>Fungi</taxon>
        <taxon>Dikarya</taxon>
        <taxon>Basidiomycota</taxon>
        <taxon>Ustilaginomycotina</taxon>
        <taxon>Exobasidiomycetes</taxon>
        <taxon>Microstromatales</taxon>
        <taxon>Microstromatales incertae sedis</taxon>
        <taxon>Jaminaea</taxon>
    </lineage>
</organism>
<dbReference type="GO" id="GO:0015086">
    <property type="term" value="F:cadmium ion transmembrane transporter activity"/>
    <property type="evidence" value="ECO:0007669"/>
    <property type="project" value="TreeGrafter"/>
</dbReference>
<reference evidence="7 8" key="1">
    <citation type="journal article" date="2018" name="Mol. Biol. Evol.">
        <title>Broad Genomic Sampling Reveals a Smut Pathogenic Ancestry of the Fungal Clade Ustilaginomycotina.</title>
        <authorList>
            <person name="Kijpornyongpan T."/>
            <person name="Mondo S.J."/>
            <person name="Barry K."/>
            <person name="Sandor L."/>
            <person name="Lee J."/>
            <person name="Lipzen A."/>
            <person name="Pangilinan J."/>
            <person name="LaButti K."/>
            <person name="Hainaut M."/>
            <person name="Henrissat B."/>
            <person name="Grigoriev I.V."/>
            <person name="Spatafora J.W."/>
            <person name="Aime M.C."/>
        </authorList>
    </citation>
    <scope>NUCLEOTIDE SEQUENCE [LARGE SCALE GENOMIC DNA]</scope>
    <source>
        <strain evidence="7 8">MCA 5214</strain>
    </source>
</reference>
<feature type="region of interest" description="Disordered" evidence="5">
    <location>
        <begin position="199"/>
        <end position="223"/>
    </location>
</feature>
<feature type="region of interest" description="Disordered" evidence="5">
    <location>
        <begin position="658"/>
        <end position="741"/>
    </location>
</feature>
<keyword evidence="8" id="KW-1185">Reference proteome</keyword>
<feature type="transmembrane region" description="Helical" evidence="6">
    <location>
        <begin position="342"/>
        <end position="365"/>
    </location>
</feature>
<protein>
    <submittedName>
        <fullName evidence="7">Nramp-domain-containing protein</fullName>
    </submittedName>
</protein>
<evidence type="ECO:0000256" key="4">
    <source>
        <dbReference type="ARBA" id="ARBA00023136"/>
    </source>
</evidence>
<keyword evidence="3 6" id="KW-1133">Transmembrane helix</keyword>
<evidence type="ECO:0000256" key="2">
    <source>
        <dbReference type="ARBA" id="ARBA00022692"/>
    </source>
</evidence>
<feature type="compositionally biased region" description="Pro residues" evidence="5">
    <location>
        <begin position="469"/>
        <end position="478"/>
    </location>
</feature>
<evidence type="ECO:0000313" key="7">
    <source>
        <dbReference type="EMBL" id="PWN28033.1"/>
    </source>
</evidence>
<dbReference type="Pfam" id="PF01566">
    <property type="entry name" value="Nramp"/>
    <property type="match status" value="3"/>
</dbReference>
<dbReference type="PRINTS" id="PR00447">
    <property type="entry name" value="NATRESASSCMP"/>
</dbReference>
<feature type="transmembrane region" description="Helical" evidence="6">
    <location>
        <begin position="621"/>
        <end position="643"/>
    </location>
</feature>
<feature type="compositionally biased region" description="Polar residues" evidence="5">
    <location>
        <begin position="1"/>
        <end position="11"/>
    </location>
</feature>
<feature type="compositionally biased region" description="Basic residues" evidence="5">
    <location>
        <begin position="696"/>
        <end position="708"/>
    </location>
</feature>
<dbReference type="Proteomes" id="UP000245884">
    <property type="component" value="Unassembled WGS sequence"/>
</dbReference>
<feature type="transmembrane region" description="Helical" evidence="6">
    <location>
        <begin position="493"/>
        <end position="517"/>
    </location>
</feature>
<feature type="transmembrane region" description="Helical" evidence="6">
    <location>
        <begin position="274"/>
        <end position="292"/>
    </location>
</feature>
<feature type="transmembrane region" description="Helical" evidence="6">
    <location>
        <begin position="759"/>
        <end position="782"/>
    </location>
</feature>
<sequence length="792" mass="85458">MNYASPFSTTPLRGPLPVLNRAESSWRSDQDGIQMLRRPSRPGDEDDAIDVKTKTADDPQDGGGGQPPGAGSDSGIATVLRRGRGGGQQQRQGDSARYLADRPPKGRWDKFKWFLKMQLKYLGPGITMSVAYCDPGNWSTDLQAGSQFGYPLLFVILLTGIFGIILQVLSLRMGIVCNEDLAVLTRRWVMSIGKSKKPVAINRDRSQSPSPSPMTVEDPSTSTSTRHSVWAHRSRVGLLWTLYLVAEGAIICTELAELVGSAIALTLLFPKLPLWGGVLITSADVFLILFIYRPDTKGLRAFEFCIGVLVLIVISCLVALVVKVEPHWPDVFHGYLPSAAVVGPQALYVGIGILGATCMPHGLFLGSHFAMFEREEHTDREAEVTAAQERRERRHDHDTASNCEAQREAQHVLPVPSSTSTVADKGTRARRLRSTMHRLARRIPGVDPSVLGITTPEEEQAAAKARGATPPPPRPPPTLRSLNRRLLHSTIDVTASMILFALTTNSALLIVAAQAFYFGLDGSPANETHGNVVVGDLFEAFDLLSSRLNHASAILFAVALLAAGQSASITVTLAGQVISEGMIKWRTNPFLRRCLTRGITLIPSFVVAAAVGRGGLDRMLVASQVALSMALPFVLAPLLVITAQEKWMVVKIRDAGEAGEEDDATGQHEEAAPQATQTTDGAGVRQSASSWWTRLTRGRGKPQQRRRLSFSLRPEHTRSSSSLSSSSSEDEREGREALPAAAVTGAPSRMITVVHYASSWPLVAVTAAIFTLIVLCDGFVLITTALGTGGAA</sequence>
<dbReference type="OrthoDB" id="409173at2759"/>
<feature type="transmembrane region" description="Helical" evidence="6">
    <location>
        <begin position="148"/>
        <end position="169"/>
    </location>
</feature>
<evidence type="ECO:0000256" key="5">
    <source>
        <dbReference type="SAM" id="MobiDB-lite"/>
    </source>
</evidence>
<evidence type="ECO:0000256" key="6">
    <source>
        <dbReference type="SAM" id="Phobius"/>
    </source>
</evidence>
<feature type="region of interest" description="Disordered" evidence="5">
    <location>
        <begin position="1"/>
        <end position="101"/>
    </location>
</feature>
<keyword evidence="2 6" id="KW-0812">Transmembrane</keyword>
<evidence type="ECO:0000313" key="8">
    <source>
        <dbReference type="Proteomes" id="UP000245884"/>
    </source>
</evidence>
<proteinExistence type="predicted"/>
<dbReference type="PANTHER" id="PTHR11706:SF101">
    <property type="entry name" value="MANGANESE TRANSPORTER SMF1"/>
    <property type="match status" value="1"/>
</dbReference>